<evidence type="ECO:0000313" key="3">
    <source>
        <dbReference type="RefSeq" id="XP_013164814.1"/>
    </source>
</evidence>
<name>A0AAJ6Z3P5_PAPXU</name>
<dbReference type="Proteomes" id="UP000694872">
    <property type="component" value="Unplaced"/>
</dbReference>
<dbReference type="Gene3D" id="3.40.190.80">
    <property type="match status" value="1"/>
</dbReference>
<dbReference type="InterPro" id="IPR000760">
    <property type="entry name" value="Inositol_monophosphatase-like"/>
</dbReference>
<dbReference type="KEGG" id="pxu:106115803"/>
<keyword evidence="2" id="KW-0479">Metal-binding</keyword>
<organism evidence="3">
    <name type="scientific">Papilio xuthus</name>
    <name type="common">Asian swallowtail butterfly</name>
    <dbReference type="NCBI Taxonomy" id="66420"/>
    <lineage>
        <taxon>Eukaryota</taxon>
        <taxon>Metazoa</taxon>
        <taxon>Ecdysozoa</taxon>
        <taxon>Arthropoda</taxon>
        <taxon>Hexapoda</taxon>
        <taxon>Insecta</taxon>
        <taxon>Pterygota</taxon>
        <taxon>Neoptera</taxon>
        <taxon>Endopterygota</taxon>
        <taxon>Lepidoptera</taxon>
        <taxon>Glossata</taxon>
        <taxon>Ditrysia</taxon>
        <taxon>Papilionoidea</taxon>
        <taxon>Papilionidae</taxon>
        <taxon>Papilioninae</taxon>
        <taxon>Papilio</taxon>
    </lineage>
</organism>
<sequence length="339" mass="36473">MSKILKALINASERAACIARSCTESSGDTLLVAEKCETDANIRFERDFKTIADVLAQECAKVEIASYLPELAEYVRGEECNEINGVTIAIQKSQEETAKLLSSLIPMSTANRMAKSVHGEINTICLDLPEMLTLDTDNLGVWIDPIDATAEFIAGVRGEANASHGLPCVTVLIGAYLRSSGEPVVGVINQPFYNGGKGRIIWGVNYEGVKKCYVGDREVDFGHNTILISGAEKPDIVEKIKNSGFEVISVPGAGHKLLKVALGEAAGYIVSKGTTFRWDTCGPHAILNARGGGLISYTTHKPIIYNDGSGLEPKEYCNSEGIIAYADNDTLQKILNTLS</sequence>
<keyword evidence="2" id="KW-0460">Magnesium</keyword>
<feature type="binding site" evidence="2">
    <location>
        <position position="147"/>
    </location>
    <ligand>
        <name>Mg(2+)</name>
        <dbReference type="ChEBI" id="CHEBI:18420"/>
        <label>1</label>
        <note>catalytic</note>
    </ligand>
</feature>
<dbReference type="PANTHER" id="PTHR43028:SF3">
    <property type="entry name" value="INOSITOL POLYPHOSPHATE 1-PHOSPHATASE"/>
    <property type="match status" value="1"/>
</dbReference>
<feature type="binding site" evidence="2">
    <location>
        <position position="78"/>
    </location>
    <ligand>
        <name>Mg(2+)</name>
        <dbReference type="ChEBI" id="CHEBI:18420"/>
        <label>1</label>
        <note>catalytic</note>
    </ligand>
</feature>
<gene>
    <name evidence="3" type="primary">LOC106115803</name>
</gene>
<dbReference type="Gene3D" id="3.30.540.10">
    <property type="entry name" value="Fructose-1,6-Bisphosphatase, subunit A, domain 1"/>
    <property type="match status" value="1"/>
</dbReference>
<comment type="similarity">
    <text evidence="1">Belongs to the inositol monophosphatase superfamily.</text>
</comment>
<feature type="binding site" evidence="2">
    <location>
        <position position="279"/>
    </location>
    <ligand>
        <name>Mg(2+)</name>
        <dbReference type="ChEBI" id="CHEBI:18420"/>
        <label>1</label>
        <note>catalytic</note>
    </ligand>
</feature>
<dbReference type="SUPFAM" id="SSF56655">
    <property type="entry name" value="Carbohydrate phosphatase"/>
    <property type="match status" value="1"/>
</dbReference>
<dbReference type="PANTHER" id="PTHR43028">
    <property type="entry name" value="3'(2'),5'-BISPHOSPHATE NUCLEOTIDASE 1"/>
    <property type="match status" value="1"/>
</dbReference>
<feature type="binding site" evidence="2">
    <location>
        <position position="144"/>
    </location>
    <ligand>
        <name>Mg(2+)</name>
        <dbReference type="ChEBI" id="CHEBI:18420"/>
        <label>1</label>
        <note>catalytic</note>
    </ligand>
</feature>
<dbReference type="AlphaFoldDB" id="A0AAJ6Z3P5"/>
<reference evidence="3" key="1">
    <citation type="submission" date="2025-08" db="UniProtKB">
        <authorList>
            <consortium name="RefSeq"/>
        </authorList>
    </citation>
    <scope>IDENTIFICATION</scope>
</reference>
<proteinExistence type="inferred from homology"/>
<feature type="binding site" evidence="2">
    <location>
        <position position="146"/>
    </location>
    <ligand>
        <name>Mg(2+)</name>
        <dbReference type="ChEBI" id="CHEBI:18420"/>
        <label>1</label>
        <note>catalytic</note>
    </ligand>
</feature>
<evidence type="ECO:0000256" key="2">
    <source>
        <dbReference type="PIRSR" id="PIRSR600760-2"/>
    </source>
</evidence>
<dbReference type="RefSeq" id="XP_013164814.1">
    <property type="nucleotide sequence ID" value="XM_013309360.1"/>
</dbReference>
<dbReference type="GO" id="GO:0046872">
    <property type="term" value="F:metal ion binding"/>
    <property type="evidence" value="ECO:0007669"/>
    <property type="project" value="UniProtKB-KW"/>
</dbReference>
<dbReference type="GO" id="GO:0004441">
    <property type="term" value="F:inositol-1,4-bisphosphate 1-phosphatase activity"/>
    <property type="evidence" value="ECO:0007669"/>
    <property type="project" value="TreeGrafter"/>
</dbReference>
<comment type="cofactor">
    <cofactor evidence="2">
        <name>Mg(2+)</name>
        <dbReference type="ChEBI" id="CHEBI:18420"/>
    </cofactor>
</comment>
<dbReference type="GeneID" id="106115803"/>
<evidence type="ECO:0000256" key="1">
    <source>
        <dbReference type="ARBA" id="ARBA00009759"/>
    </source>
</evidence>
<dbReference type="CTD" id="3652"/>
<dbReference type="Pfam" id="PF00459">
    <property type="entry name" value="Inositol_P"/>
    <property type="match status" value="1"/>
</dbReference>
<dbReference type="InterPro" id="IPR050725">
    <property type="entry name" value="CysQ/Inositol_MonoPase"/>
</dbReference>
<dbReference type="Gene3D" id="4.10.460.10">
    <property type="entry name" value="Inositol Polyphosphate 1-phosphatase, domain 1"/>
    <property type="match status" value="1"/>
</dbReference>
<dbReference type="InterPro" id="IPR044897">
    <property type="entry name" value="INPP1_dom_1"/>
</dbReference>
<protein>
    <submittedName>
        <fullName evidence="3">Inositol polyphosphate 1-phosphatase</fullName>
    </submittedName>
</protein>
<accession>A0AAJ6Z3P5</accession>